<dbReference type="KEGG" id="mfel:JPM2_1850"/>
<organism evidence="2 3">
    <name type="scientific">Mycoplasmopsis felis</name>
    <dbReference type="NCBI Taxonomy" id="33923"/>
    <lineage>
        <taxon>Bacteria</taxon>
        <taxon>Bacillati</taxon>
        <taxon>Mycoplasmatota</taxon>
        <taxon>Mycoplasmoidales</taxon>
        <taxon>Metamycoplasmataceae</taxon>
        <taxon>Mycoplasmopsis</taxon>
    </lineage>
</organism>
<evidence type="ECO:0008006" key="4">
    <source>
        <dbReference type="Google" id="ProtNLM"/>
    </source>
</evidence>
<keyword evidence="1" id="KW-0472">Membrane</keyword>
<evidence type="ECO:0000313" key="2">
    <source>
        <dbReference type="EMBL" id="BBU47492.1"/>
    </source>
</evidence>
<keyword evidence="1" id="KW-0812">Transmembrane</keyword>
<feature type="transmembrane region" description="Helical" evidence="1">
    <location>
        <begin position="34"/>
        <end position="57"/>
    </location>
</feature>
<dbReference type="RefSeq" id="WP_161553002.1">
    <property type="nucleotide sequence ID" value="NZ_AP022325.1"/>
</dbReference>
<keyword evidence="3" id="KW-1185">Reference proteome</keyword>
<evidence type="ECO:0000313" key="3">
    <source>
        <dbReference type="Proteomes" id="UP000464317"/>
    </source>
</evidence>
<dbReference type="Proteomes" id="UP000464317">
    <property type="component" value="Chromosome"/>
</dbReference>
<sequence length="727" mass="84431">MAKRKKSFFEKLTEVNDNFDEKFKKTLTKKKRNWINISILSTLGIGVIAGISIPLAINTTKVNYQEPESNDKTIIEYKDGEGNLLYSANVKLISDLLKDNNLLKKEKINDLYRRLIFKLYEEEVDASETYQRLYNNSLTEFESVRTDIALKSLSKVRKDKIKYLEDQRNNVRQNYPFETFENVWNQKLQSDEFGKSKTFDEAVEYLTFKQVENDAKRRYEIEIKQQDLSFINRTAKRDIFKQDNNGNLIKNEKDEPIVLFSKDQKVFDFYKENETYYTDSSIASRVITITTKSFIPEFKNVNNLVSDYFNKYNLNLATSIILPGVQNNNDLTQPFTFDKDNAKDKLIHLLQYSVDKKSDGSPVLNSNLDILKSFKEASYYSLIQANETYKDYEKRKSNYQLYLGALTTTNSTNLGTKGLTTFDELLKDDINAAIGTQYEEIFENNDNKLPEIDLNEIFKLPSGINNELESKIKEKLEKAKEITNTNDSSKFNEFVEEIVQVNKYIKQLINGMSNLEFNNYIKSNFNNNFNKEFNTKSLTSFAYNVKDMPGNLLIPSSNGLVLLKNKNILSLQEFNDFIKSDLINILKGNVSYFKLNEKLSKTLSEEEFIDEVLKTQKYKEFLLEVENPFSQSKETKFTENDINELLSIAKSISIGKSKTNNLSLITNINNWIKEKYNTKTSMNIIFKDGELKIGYYNKTNNELILSEKNAFDLIQNIIDTKLSKGEK</sequence>
<reference evidence="2 3" key="1">
    <citation type="submission" date="2020-01" db="EMBL/GenBank/DDBJ databases">
        <title>Complete genome sequence of Mycoplasma felis strain Myco-2.</title>
        <authorList>
            <person name="Kinoshita Y."/>
            <person name="Niwa H."/>
            <person name="Uchida-Fujii E."/>
            <person name="Nukada T."/>
        </authorList>
    </citation>
    <scope>NUCLEOTIDE SEQUENCE [LARGE SCALE GENOMIC DNA]</scope>
    <source>
        <strain evidence="2 3">Myco-2</strain>
    </source>
</reference>
<keyword evidence="1" id="KW-1133">Transmembrane helix</keyword>
<name>A0A809RT49_9BACT</name>
<gene>
    <name evidence="2" type="ORF">JPM2_1850</name>
</gene>
<accession>A0A809RT49</accession>
<proteinExistence type="predicted"/>
<protein>
    <recommendedName>
        <fullName evidence="4">Membrane protein P80</fullName>
    </recommendedName>
</protein>
<dbReference type="EMBL" id="AP022325">
    <property type="protein sequence ID" value="BBU47492.1"/>
    <property type="molecule type" value="Genomic_DNA"/>
</dbReference>
<dbReference type="NCBIfam" id="NF045833">
    <property type="entry name" value="P80_membrane"/>
    <property type="match status" value="1"/>
</dbReference>
<evidence type="ECO:0000256" key="1">
    <source>
        <dbReference type="SAM" id="Phobius"/>
    </source>
</evidence>
<dbReference type="AlphaFoldDB" id="A0A809RT49"/>